<reference evidence="1 2" key="1">
    <citation type="submission" date="2016-03" db="EMBL/GenBank/DDBJ databases">
        <title>Whole genome sequencing of Grifola frondosa 9006-11.</title>
        <authorList>
            <person name="Min B."/>
            <person name="Park H."/>
            <person name="Kim J.-G."/>
            <person name="Cho H."/>
            <person name="Oh Y.-L."/>
            <person name="Kong W.-S."/>
            <person name="Choi I.-G."/>
        </authorList>
    </citation>
    <scope>NUCLEOTIDE SEQUENCE [LARGE SCALE GENOMIC DNA]</scope>
    <source>
        <strain evidence="1 2">9006-11</strain>
    </source>
</reference>
<name>A0A1C7MG23_GRIFR</name>
<keyword evidence="2" id="KW-1185">Reference proteome</keyword>
<accession>A0A1C7MG23</accession>
<dbReference type="Proteomes" id="UP000092993">
    <property type="component" value="Unassembled WGS sequence"/>
</dbReference>
<organism evidence="1 2">
    <name type="scientific">Grifola frondosa</name>
    <name type="common">Maitake</name>
    <name type="synonym">Polyporus frondosus</name>
    <dbReference type="NCBI Taxonomy" id="5627"/>
    <lineage>
        <taxon>Eukaryota</taxon>
        <taxon>Fungi</taxon>
        <taxon>Dikarya</taxon>
        <taxon>Basidiomycota</taxon>
        <taxon>Agaricomycotina</taxon>
        <taxon>Agaricomycetes</taxon>
        <taxon>Polyporales</taxon>
        <taxon>Grifolaceae</taxon>
        <taxon>Grifola</taxon>
    </lineage>
</organism>
<evidence type="ECO:0000313" key="1">
    <source>
        <dbReference type="EMBL" id="OBZ75296.1"/>
    </source>
</evidence>
<protein>
    <submittedName>
        <fullName evidence="1">Uncharacterized protein</fullName>
    </submittedName>
</protein>
<gene>
    <name evidence="1" type="ORF">A0H81_04682</name>
</gene>
<evidence type="ECO:0000313" key="2">
    <source>
        <dbReference type="Proteomes" id="UP000092993"/>
    </source>
</evidence>
<sequence>MAPQFQLLPGVLHYFITATYWILGVSLRWSSPATCGPGAIRVSGRISLLFYISDTLYPVCWEIGARDTSRDAPRRGKGRYWDGCRRAIHVPLSAVQIIHNCSPHEHSSDENRIKRRKQEKNDILDDGMSVSPPSCHYTPPLLHHLAPPALHTFLQREREYFLHAPAHLR</sequence>
<dbReference type="EMBL" id="LUGG01000004">
    <property type="protein sequence ID" value="OBZ75296.1"/>
    <property type="molecule type" value="Genomic_DNA"/>
</dbReference>
<comment type="caution">
    <text evidence="1">The sequence shown here is derived from an EMBL/GenBank/DDBJ whole genome shotgun (WGS) entry which is preliminary data.</text>
</comment>
<dbReference type="AlphaFoldDB" id="A0A1C7MG23"/>
<proteinExistence type="predicted"/>